<proteinExistence type="predicted"/>
<accession>A0A381ZLN0</accession>
<reference evidence="1" key="1">
    <citation type="submission" date="2018-05" db="EMBL/GenBank/DDBJ databases">
        <authorList>
            <person name="Lanie J.A."/>
            <person name="Ng W.-L."/>
            <person name="Kazmierczak K.M."/>
            <person name="Andrzejewski T.M."/>
            <person name="Davidsen T.M."/>
            <person name="Wayne K.J."/>
            <person name="Tettelin H."/>
            <person name="Glass J.I."/>
            <person name="Rusch D."/>
            <person name="Podicherti R."/>
            <person name="Tsui H.-C.T."/>
            <person name="Winkler M.E."/>
        </authorList>
    </citation>
    <scope>NUCLEOTIDE SEQUENCE</scope>
</reference>
<dbReference type="AlphaFoldDB" id="A0A381ZLN0"/>
<name>A0A381ZLN0_9ZZZZ</name>
<evidence type="ECO:0000313" key="1">
    <source>
        <dbReference type="EMBL" id="SVA89762.1"/>
    </source>
</evidence>
<dbReference type="EMBL" id="UINC01021685">
    <property type="protein sequence ID" value="SVA89762.1"/>
    <property type="molecule type" value="Genomic_DNA"/>
</dbReference>
<sequence length="235" mass="25533">MKKITLFLILLGSLIVAQPTAIPSAMSFQGMLTNVDGSVYTDGDYELIFRLIRPLQDGNEQTIWEETHTASVNDGVFAVILGSITDLPTNVPGDAMLEIQVGEEILAPRQLLTSVPFAFRSNRAQFANQSVMADTAMYAVNVNQDLLNTLNQLQMQIDSLINVVLQGSDTTVFAHQSYHSHYADTSGFSHLSNNAEHSDSSGFAGQSQHSIYADTASYSLSASAVDTVLFANESY</sequence>
<feature type="non-terminal residue" evidence="1">
    <location>
        <position position="235"/>
    </location>
</feature>
<protein>
    <submittedName>
        <fullName evidence="1">Uncharacterized protein</fullName>
    </submittedName>
</protein>
<organism evidence="1">
    <name type="scientific">marine metagenome</name>
    <dbReference type="NCBI Taxonomy" id="408172"/>
    <lineage>
        <taxon>unclassified sequences</taxon>
        <taxon>metagenomes</taxon>
        <taxon>ecological metagenomes</taxon>
    </lineage>
</organism>
<gene>
    <name evidence="1" type="ORF">METZ01_LOCUS142616</name>
</gene>